<evidence type="ECO:0000313" key="2">
    <source>
        <dbReference type="Proteomes" id="UP001054945"/>
    </source>
</evidence>
<dbReference type="EMBL" id="BPLR01015997">
    <property type="protein sequence ID" value="GIY80323.1"/>
    <property type="molecule type" value="Genomic_DNA"/>
</dbReference>
<dbReference type="AlphaFoldDB" id="A0AAV4WDI3"/>
<protein>
    <submittedName>
        <fullName evidence="1">Uncharacterized protein</fullName>
    </submittedName>
</protein>
<keyword evidence="2" id="KW-1185">Reference proteome</keyword>
<reference evidence="1 2" key="1">
    <citation type="submission" date="2021-06" db="EMBL/GenBank/DDBJ databases">
        <title>Caerostris extrusa draft genome.</title>
        <authorList>
            <person name="Kono N."/>
            <person name="Arakawa K."/>
        </authorList>
    </citation>
    <scope>NUCLEOTIDE SEQUENCE [LARGE SCALE GENOMIC DNA]</scope>
</reference>
<comment type="caution">
    <text evidence="1">The sequence shown here is derived from an EMBL/GenBank/DDBJ whole genome shotgun (WGS) entry which is preliminary data.</text>
</comment>
<sequence>MHNDESTAPPTGLCDMHNQIKLHSVYTFLIFSSSLWIKQIHSIKGLTSLVWGGWKGVVAAWNVDRFEPTFSDQIRPDIPFGALNRCRVRLRPEGSCQILIFCGRGLKSNVCRNVF</sequence>
<organism evidence="1 2">
    <name type="scientific">Caerostris extrusa</name>
    <name type="common">Bark spider</name>
    <name type="synonym">Caerostris bankana</name>
    <dbReference type="NCBI Taxonomy" id="172846"/>
    <lineage>
        <taxon>Eukaryota</taxon>
        <taxon>Metazoa</taxon>
        <taxon>Ecdysozoa</taxon>
        <taxon>Arthropoda</taxon>
        <taxon>Chelicerata</taxon>
        <taxon>Arachnida</taxon>
        <taxon>Araneae</taxon>
        <taxon>Araneomorphae</taxon>
        <taxon>Entelegynae</taxon>
        <taxon>Araneoidea</taxon>
        <taxon>Araneidae</taxon>
        <taxon>Caerostris</taxon>
    </lineage>
</organism>
<proteinExistence type="predicted"/>
<gene>
    <name evidence="1" type="ORF">CEXT_303231</name>
</gene>
<dbReference type="Proteomes" id="UP001054945">
    <property type="component" value="Unassembled WGS sequence"/>
</dbReference>
<name>A0AAV4WDI3_CAEEX</name>
<evidence type="ECO:0000313" key="1">
    <source>
        <dbReference type="EMBL" id="GIY80323.1"/>
    </source>
</evidence>
<accession>A0AAV4WDI3</accession>